<evidence type="ECO:0000313" key="3">
    <source>
        <dbReference type="Proteomes" id="UP000886595"/>
    </source>
</evidence>
<dbReference type="AlphaFoldDB" id="A0A8X7QAY5"/>
<evidence type="ECO:0000313" key="2">
    <source>
        <dbReference type="EMBL" id="KAG2264783.1"/>
    </source>
</evidence>
<evidence type="ECO:0000259" key="1">
    <source>
        <dbReference type="PROSITE" id="PS51806"/>
    </source>
</evidence>
<protein>
    <recommendedName>
        <fullName evidence="1">DOG1 domain-containing protein</fullName>
    </recommendedName>
</protein>
<keyword evidence="3" id="KW-1185">Reference proteome</keyword>
<organism evidence="2 3">
    <name type="scientific">Brassica carinata</name>
    <name type="common">Ethiopian mustard</name>
    <name type="synonym">Abyssinian cabbage</name>
    <dbReference type="NCBI Taxonomy" id="52824"/>
    <lineage>
        <taxon>Eukaryota</taxon>
        <taxon>Viridiplantae</taxon>
        <taxon>Streptophyta</taxon>
        <taxon>Embryophyta</taxon>
        <taxon>Tracheophyta</taxon>
        <taxon>Spermatophyta</taxon>
        <taxon>Magnoliopsida</taxon>
        <taxon>eudicotyledons</taxon>
        <taxon>Gunneridae</taxon>
        <taxon>Pentapetalae</taxon>
        <taxon>rosids</taxon>
        <taxon>malvids</taxon>
        <taxon>Brassicales</taxon>
        <taxon>Brassicaceae</taxon>
        <taxon>Brassiceae</taxon>
        <taxon>Brassica</taxon>
    </lineage>
</organism>
<dbReference type="GO" id="GO:0043565">
    <property type="term" value="F:sequence-specific DNA binding"/>
    <property type="evidence" value="ECO:0007669"/>
    <property type="project" value="InterPro"/>
</dbReference>
<dbReference type="EMBL" id="JAAMPC010000014">
    <property type="protein sequence ID" value="KAG2264783.1"/>
    <property type="molecule type" value="Genomic_DNA"/>
</dbReference>
<dbReference type="PROSITE" id="PS51806">
    <property type="entry name" value="DOG1"/>
    <property type="match status" value="1"/>
</dbReference>
<dbReference type="Pfam" id="PF14144">
    <property type="entry name" value="DOG1"/>
    <property type="match status" value="1"/>
</dbReference>
<dbReference type="Proteomes" id="UP000886595">
    <property type="component" value="Unassembled WGS sequence"/>
</dbReference>
<reference evidence="2 3" key="1">
    <citation type="submission" date="2020-02" db="EMBL/GenBank/DDBJ databases">
        <authorList>
            <person name="Ma Q."/>
            <person name="Huang Y."/>
            <person name="Song X."/>
            <person name="Pei D."/>
        </authorList>
    </citation>
    <scope>NUCLEOTIDE SEQUENCE [LARGE SCALE GENOMIC DNA]</scope>
    <source>
        <strain evidence="2">Sxm20200214</strain>
        <tissue evidence="2">Leaf</tissue>
    </source>
</reference>
<feature type="domain" description="DOG1" evidence="1">
    <location>
        <begin position="9"/>
        <end position="386"/>
    </location>
</feature>
<dbReference type="PANTHER" id="PTHR46354">
    <property type="entry name" value="DOG1 DOMAIN-CONTAINING PROTEIN"/>
    <property type="match status" value="1"/>
</dbReference>
<dbReference type="InterPro" id="IPR051886">
    <property type="entry name" value="Seed_Dev/Stress_Resp_Reg"/>
</dbReference>
<dbReference type="PANTHER" id="PTHR46354:SF20">
    <property type="entry name" value="DOG1 DOMAIN-CONTAINING PROTEIN"/>
    <property type="match status" value="1"/>
</dbReference>
<dbReference type="InterPro" id="IPR025422">
    <property type="entry name" value="TGA_domain"/>
</dbReference>
<sequence length="404" mass="44870">MEDKGKNIEQAQQSCYLGWMSLQSQRVLDLKQALAQRRSHEGTADAATDEKKLRELTQKIIGDFKDYARKRADLSHRCSSNYYAPSWNTPLENALIWMGGCRPSSFFRLVYALCGSQTEIRVTQFLRNVDGYDTSGSGGASLSDLTAEQLAKINVLHVKIIDEEEKMTKKVSSLQEDAADIPISTVAYAEEHVGEPNLAVDQALDKQEEAMATLLAEADNLRVYTLSKIIEPLENRWGFYKIEIRVTQFLRNVDGYDTSGSGGASLSDLTAEQLAKINVLHVKIIDEEEKMTKKVSSLQEDAADIPISTVAYAEEHVGEPNLAVDQALDKQEEAMATLLAEADNLRVYTLSKIIEVLAPMQAADFLLAGIKLHLSMHSWGALRDRRRRECIIEAADDAGGKEGK</sequence>
<comment type="caution">
    <text evidence="2">The sequence shown here is derived from an EMBL/GenBank/DDBJ whole genome shotgun (WGS) entry which is preliminary data.</text>
</comment>
<name>A0A8X7QAY5_BRACI</name>
<dbReference type="OrthoDB" id="1897224at2759"/>
<dbReference type="GO" id="GO:0006351">
    <property type="term" value="P:DNA-templated transcription"/>
    <property type="evidence" value="ECO:0007669"/>
    <property type="project" value="InterPro"/>
</dbReference>
<gene>
    <name evidence="2" type="ORF">Bca52824_071862</name>
</gene>
<accession>A0A8X7QAY5</accession>
<proteinExistence type="predicted"/>